<dbReference type="AlphaFoldDB" id="A0A368SYK2"/>
<keyword evidence="3" id="KW-0804">Transcription</keyword>
<dbReference type="EMBL" id="QEIN01000350">
    <property type="protein sequence ID" value="RCV49053.1"/>
    <property type="molecule type" value="Genomic_DNA"/>
</dbReference>
<dbReference type="Proteomes" id="UP000253318">
    <property type="component" value="Unassembled WGS sequence"/>
</dbReference>
<dbReference type="SUPFAM" id="SSF48498">
    <property type="entry name" value="Tetracyclin repressor-like, C-terminal domain"/>
    <property type="match status" value="1"/>
</dbReference>
<evidence type="ECO:0000313" key="6">
    <source>
        <dbReference type="EMBL" id="RCV49053.1"/>
    </source>
</evidence>
<dbReference type="InterPro" id="IPR036271">
    <property type="entry name" value="Tet_transcr_reg_TetR-rel_C_sf"/>
</dbReference>
<dbReference type="InterPro" id="IPR011075">
    <property type="entry name" value="TetR_C"/>
</dbReference>
<evidence type="ECO:0000256" key="2">
    <source>
        <dbReference type="ARBA" id="ARBA00023125"/>
    </source>
</evidence>
<dbReference type="Pfam" id="PF00440">
    <property type="entry name" value="TetR_N"/>
    <property type="match status" value="1"/>
</dbReference>
<dbReference type="InterPro" id="IPR001647">
    <property type="entry name" value="HTH_TetR"/>
</dbReference>
<dbReference type="Pfam" id="PF16859">
    <property type="entry name" value="TetR_C_11"/>
    <property type="match status" value="1"/>
</dbReference>
<dbReference type="InterPro" id="IPR050109">
    <property type="entry name" value="HTH-type_TetR-like_transc_reg"/>
</dbReference>
<name>A0A368SYK2_9ACTN</name>
<keyword evidence="2 4" id="KW-0238">DNA-binding</keyword>
<evidence type="ECO:0000256" key="3">
    <source>
        <dbReference type="ARBA" id="ARBA00023163"/>
    </source>
</evidence>
<dbReference type="SUPFAM" id="SSF46689">
    <property type="entry name" value="Homeodomain-like"/>
    <property type="match status" value="1"/>
</dbReference>
<protein>
    <submittedName>
        <fullName evidence="6">TetR family transcriptional regulator</fullName>
    </submittedName>
</protein>
<comment type="caution">
    <text evidence="6">The sequence shown here is derived from an EMBL/GenBank/DDBJ whole genome shotgun (WGS) entry which is preliminary data.</text>
</comment>
<dbReference type="Gene3D" id="1.10.10.60">
    <property type="entry name" value="Homeodomain-like"/>
    <property type="match status" value="1"/>
</dbReference>
<dbReference type="Gene3D" id="1.10.357.10">
    <property type="entry name" value="Tetracycline Repressor, domain 2"/>
    <property type="match status" value="1"/>
</dbReference>
<organism evidence="6 7">
    <name type="scientific">Marinitenerispora sediminis</name>
    <dbReference type="NCBI Taxonomy" id="1931232"/>
    <lineage>
        <taxon>Bacteria</taxon>
        <taxon>Bacillati</taxon>
        <taxon>Actinomycetota</taxon>
        <taxon>Actinomycetes</taxon>
        <taxon>Streptosporangiales</taxon>
        <taxon>Nocardiopsidaceae</taxon>
        <taxon>Marinitenerispora</taxon>
    </lineage>
</organism>
<feature type="DNA-binding region" description="H-T-H motif" evidence="4">
    <location>
        <begin position="97"/>
        <end position="116"/>
    </location>
</feature>
<evidence type="ECO:0000259" key="5">
    <source>
        <dbReference type="PROSITE" id="PS50977"/>
    </source>
</evidence>
<accession>A0A368SYK2</accession>
<reference evidence="6 7" key="1">
    <citation type="submission" date="2018-04" db="EMBL/GenBank/DDBJ databases">
        <title>Novel actinobacteria from marine sediment.</title>
        <authorList>
            <person name="Ng Z.Y."/>
            <person name="Tan G.Y.A."/>
        </authorList>
    </citation>
    <scope>NUCLEOTIDE SEQUENCE [LARGE SCALE GENOMIC DNA]</scope>
    <source>
        <strain evidence="6 7">TPS81</strain>
    </source>
</reference>
<dbReference type="OrthoDB" id="9796019at2"/>
<dbReference type="PRINTS" id="PR00455">
    <property type="entry name" value="HTHTETR"/>
</dbReference>
<dbReference type="GO" id="GO:0003700">
    <property type="term" value="F:DNA-binding transcription factor activity"/>
    <property type="evidence" value="ECO:0007669"/>
    <property type="project" value="TreeGrafter"/>
</dbReference>
<sequence length="255" mass="27710">MRSRRACVARPEDVGLAIADMGLPFLWRPDVATRTFPRPPLLWQHVVAIEEVAMAVPSRRGDPRRRMRPGGRSARVNEAVLDAVLDEIVESGYAKLSFERVAARAGVHKATLYRRWANKEELLAEALLAHTGSAVPMPDTGSLREDLRRLTHAIAANISSPDGQGLLRTLVSDAGRVPEIAGAARTFWSERFALAGAVVGRGVERGELPPDTDVAFLIERLIAPLFLRVLVTAEPIDAAYADRIVDALLDSATAG</sequence>
<keyword evidence="7" id="KW-1185">Reference proteome</keyword>
<proteinExistence type="predicted"/>
<dbReference type="GO" id="GO:0000976">
    <property type="term" value="F:transcription cis-regulatory region binding"/>
    <property type="evidence" value="ECO:0007669"/>
    <property type="project" value="TreeGrafter"/>
</dbReference>
<dbReference type="PANTHER" id="PTHR30055">
    <property type="entry name" value="HTH-TYPE TRANSCRIPTIONAL REGULATOR RUTR"/>
    <property type="match status" value="1"/>
</dbReference>
<dbReference type="PANTHER" id="PTHR30055:SF148">
    <property type="entry name" value="TETR-FAMILY TRANSCRIPTIONAL REGULATOR"/>
    <property type="match status" value="1"/>
</dbReference>
<dbReference type="PROSITE" id="PS50977">
    <property type="entry name" value="HTH_TETR_2"/>
    <property type="match status" value="1"/>
</dbReference>
<dbReference type="InterPro" id="IPR009057">
    <property type="entry name" value="Homeodomain-like_sf"/>
</dbReference>
<keyword evidence="1" id="KW-0805">Transcription regulation</keyword>
<evidence type="ECO:0000313" key="7">
    <source>
        <dbReference type="Proteomes" id="UP000253318"/>
    </source>
</evidence>
<feature type="domain" description="HTH tetR-type" evidence="5">
    <location>
        <begin position="74"/>
        <end position="134"/>
    </location>
</feature>
<gene>
    <name evidence="6" type="ORF">DEF24_25620</name>
</gene>
<evidence type="ECO:0000256" key="4">
    <source>
        <dbReference type="PROSITE-ProRule" id="PRU00335"/>
    </source>
</evidence>
<evidence type="ECO:0000256" key="1">
    <source>
        <dbReference type="ARBA" id="ARBA00023015"/>
    </source>
</evidence>